<evidence type="ECO:0000256" key="1">
    <source>
        <dbReference type="SAM" id="MobiDB-lite"/>
    </source>
</evidence>
<keyword evidence="4" id="KW-1185">Reference proteome</keyword>
<dbReference type="Proteomes" id="UP000283805">
    <property type="component" value="Unassembled WGS sequence"/>
</dbReference>
<evidence type="ECO:0000313" key="3">
    <source>
        <dbReference type="EMBL" id="RKD93659.1"/>
    </source>
</evidence>
<evidence type="ECO:0000313" key="4">
    <source>
        <dbReference type="Proteomes" id="UP000283805"/>
    </source>
</evidence>
<dbReference type="EMBL" id="RAPO01000003">
    <property type="protein sequence ID" value="RKD93659.1"/>
    <property type="molecule type" value="Genomic_DNA"/>
</dbReference>
<feature type="compositionally biased region" description="Basic and acidic residues" evidence="1">
    <location>
        <begin position="31"/>
        <end position="46"/>
    </location>
</feature>
<accession>A0A419WDV3</accession>
<comment type="caution">
    <text evidence="3">The sequence shown here is derived from an EMBL/GenBank/DDBJ whole genome shotgun (WGS) entry which is preliminary data.</text>
</comment>
<sequence length="223" mass="24789">MRTSLALRVSALHVHLEASFTGFGVVAPLMDDSRPRSDRSRSDSQSRFRSRSGTTRDAQSGADPHSRHDAGLEAASTYALTAGLGLERLVPAAVARRAIDVAVETDRAVYARGDPVEITVAFRNRLPLPVEVPTPRQRPWDWRVDGELEATDERRYVRDRPSSISFRGGERKRATVTWNGRLERTGARHESVVPGPGEYEIEAFVATHADRYRPSDSTVIELE</sequence>
<dbReference type="Pfam" id="PF25929">
    <property type="entry name" value="DUF7974"/>
    <property type="match status" value="1"/>
</dbReference>
<feature type="region of interest" description="Disordered" evidence="1">
    <location>
        <begin position="31"/>
        <end position="69"/>
    </location>
</feature>
<gene>
    <name evidence="3" type="ORF">ATJ93_3290</name>
</gene>
<feature type="domain" description="DUF7974" evidence="2">
    <location>
        <begin position="88"/>
        <end position="222"/>
    </location>
</feature>
<proteinExistence type="predicted"/>
<organism evidence="3 4">
    <name type="scientific">Halopiger aswanensis</name>
    <dbReference type="NCBI Taxonomy" id="148449"/>
    <lineage>
        <taxon>Archaea</taxon>
        <taxon>Methanobacteriati</taxon>
        <taxon>Methanobacteriota</taxon>
        <taxon>Stenosarchaea group</taxon>
        <taxon>Halobacteria</taxon>
        <taxon>Halobacteriales</taxon>
        <taxon>Natrialbaceae</taxon>
        <taxon>Halopiger</taxon>
    </lineage>
</organism>
<dbReference type="InterPro" id="IPR058280">
    <property type="entry name" value="DUF7974"/>
</dbReference>
<protein>
    <recommendedName>
        <fullName evidence="2">DUF7974 domain-containing protein</fullName>
    </recommendedName>
</protein>
<dbReference type="AlphaFoldDB" id="A0A419WDV3"/>
<evidence type="ECO:0000259" key="2">
    <source>
        <dbReference type="Pfam" id="PF25929"/>
    </source>
</evidence>
<name>A0A419WDV3_9EURY</name>
<reference evidence="3 4" key="1">
    <citation type="submission" date="2018-09" db="EMBL/GenBank/DDBJ databases">
        <title>Genomic Encyclopedia of Archaeal and Bacterial Type Strains, Phase II (KMG-II): from individual species to whole genera.</title>
        <authorList>
            <person name="Goeker M."/>
        </authorList>
    </citation>
    <scope>NUCLEOTIDE SEQUENCE [LARGE SCALE GENOMIC DNA]</scope>
    <source>
        <strain evidence="3 4">DSM 13151</strain>
    </source>
</reference>